<evidence type="ECO:0000256" key="1">
    <source>
        <dbReference type="SAM" id="MobiDB-lite"/>
    </source>
</evidence>
<dbReference type="RefSeq" id="WP_344711961.1">
    <property type="nucleotide sequence ID" value="NZ_BAAAWH010000001.1"/>
</dbReference>
<dbReference type="Gene3D" id="1.20.1290.10">
    <property type="entry name" value="AhpD-like"/>
    <property type="match status" value="1"/>
</dbReference>
<accession>A0ABV5T5I6</accession>
<dbReference type="InterPro" id="IPR010195">
    <property type="entry name" value="Uncharacterised_peroxidase-rel"/>
</dbReference>
<dbReference type="Pfam" id="PF02627">
    <property type="entry name" value="CMD"/>
    <property type="match status" value="1"/>
</dbReference>
<evidence type="ECO:0000313" key="3">
    <source>
        <dbReference type="EMBL" id="MFB9647152.1"/>
    </source>
</evidence>
<organism evidence="3 4">
    <name type="scientific">Microbacterium terregens</name>
    <dbReference type="NCBI Taxonomy" id="69363"/>
    <lineage>
        <taxon>Bacteria</taxon>
        <taxon>Bacillati</taxon>
        <taxon>Actinomycetota</taxon>
        <taxon>Actinomycetes</taxon>
        <taxon>Micrococcales</taxon>
        <taxon>Microbacteriaceae</taxon>
        <taxon>Microbacterium</taxon>
    </lineage>
</organism>
<reference evidence="3 4" key="1">
    <citation type="submission" date="2024-09" db="EMBL/GenBank/DDBJ databases">
        <authorList>
            <person name="Sun Q."/>
            <person name="Mori K."/>
        </authorList>
    </citation>
    <scope>NUCLEOTIDE SEQUENCE [LARGE SCALE GENOMIC DNA]</scope>
    <source>
        <strain evidence="3 4">JCM 1342</strain>
    </source>
</reference>
<gene>
    <name evidence="3" type="ORF">ACFFPJ_15250</name>
</gene>
<feature type="domain" description="Carboxymuconolactone decarboxylase-like" evidence="2">
    <location>
        <begin position="50"/>
        <end position="133"/>
    </location>
</feature>
<keyword evidence="3" id="KW-0560">Oxidoreductase</keyword>
<dbReference type="GO" id="GO:0004601">
    <property type="term" value="F:peroxidase activity"/>
    <property type="evidence" value="ECO:0007669"/>
    <property type="project" value="UniProtKB-KW"/>
</dbReference>
<dbReference type="NCBIfam" id="TIGR01926">
    <property type="entry name" value="peroxid_rel"/>
    <property type="match status" value="1"/>
</dbReference>
<proteinExistence type="predicted"/>
<dbReference type="PANTHER" id="PTHR35446:SF2">
    <property type="entry name" value="CARBOXYMUCONOLACTONE DECARBOXYLASE-LIKE DOMAIN-CONTAINING PROTEIN"/>
    <property type="match status" value="1"/>
</dbReference>
<dbReference type="EMBL" id="JBHMBE010000006">
    <property type="protein sequence ID" value="MFB9647152.1"/>
    <property type="molecule type" value="Genomic_DNA"/>
</dbReference>
<evidence type="ECO:0000259" key="2">
    <source>
        <dbReference type="Pfam" id="PF02627"/>
    </source>
</evidence>
<keyword evidence="3" id="KW-0575">Peroxidase</keyword>
<feature type="region of interest" description="Disordered" evidence="1">
    <location>
        <begin position="184"/>
        <end position="217"/>
    </location>
</feature>
<dbReference type="Proteomes" id="UP001589611">
    <property type="component" value="Unassembled WGS sequence"/>
</dbReference>
<protein>
    <submittedName>
        <fullName evidence="3">Peroxidase-related enzyme</fullName>
    </submittedName>
</protein>
<feature type="compositionally biased region" description="Basic and acidic residues" evidence="1">
    <location>
        <begin position="199"/>
        <end position="217"/>
    </location>
</feature>
<name>A0ABV5T5I6_9MICO</name>
<evidence type="ECO:0000313" key="4">
    <source>
        <dbReference type="Proteomes" id="UP001589611"/>
    </source>
</evidence>
<dbReference type="InterPro" id="IPR029032">
    <property type="entry name" value="AhpD-like"/>
</dbReference>
<sequence length="217" mass="23662">MSTRFTIAERAWHAWITPVGPDTGTPAQIEAYESSVWPDSPYFRLLAWHPAALSTRTDLDRAIFLGRPGLARGERELAATVASRYNGCELCASVHARFTATFTKREADVIRLLEEGVETELDERWRAIVDAATALTASPPRFAAHHIVRLREVGLSSADVQDVVEAAAFFAWANRLMMSLGEPAAPDAADEEAIANQRAADESAAQERADERAASAA</sequence>
<dbReference type="InterPro" id="IPR003779">
    <property type="entry name" value="CMD-like"/>
</dbReference>
<comment type="caution">
    <text evidence="3">The sequence shown here is derived from an EMBL/GenBank/DDBJ whole genome shotgun (WGS) entry which is preliminary data.</text>
</comment>
<dbReference type="PANTHER" id="PTHR35446">
    <property type="entry name" value="SI:CH211-175M2.5"/>
    <property type="match status" value="1"/>
</dbReference>
<dbReference type="SUPFAM" id="SSF69118">
    <property type="entry name" value="AhpD-like"/>
    <property type="match status" value="1"/>
</dbReference>
<keyword evidence="4" id="KW-1185">Reference proteome</keyword>